<reference evidence="3" key="1">
    <citation type="submission" date="2017-02" db="UniProtKB">
        <authorList>
            <consortium name="WormBaseParasite"/>
        </authorList>
    </citation>
    <scope>IDENTIFICATION</scope>
</reference>
<reference evidence="1 2" key="2">
    <citation type="submission" date="2018-11" db="EMBL/GenBank/DDBJ databases">
        <authorList>
            <consortium name="Pathogen Informatics"/>
        </authorList>
    </citation>
    <scope>NUCLEOTIDE SEQUENCE [LARGE SCALE GENOMIC DNA]</scope>
</reference>
<accession>A0A0R3QSF4</accession>
<evidence type="ECO:0000313" key="2">
    <source>
        <dbReference type="Proteomes" id="UP000280834"/>
    </source>
</evidence>
<evidence type="ECO:0000313" key="3">
    <source>
        <dbReference type="WBParaSite" id="BTMF_0001065601-mRNA-1"/>
    </source>
</evidence>
<protein>
    <submittedName>
        <fullName evidence="1 3">Uncharacterized protein</fullName>
    </submittedName>
</protein>
<dbReference type="STRING" id="42155.A0A0R3QSF4"/>
<sequence>MDDHSFGHCFDKLPRHLKHFASSKTVEDNVNLEINENDPFAAAPIHHYQMRIVEQVSRKGTNAAQEKSQLDGNAIQNAVVSHEILSSSSNHNNKL</sequence>
<dbReference type="AlphaFoldDB" id="A0A0R3QSF4"/>
<gene>
    <name evidence="1" type="ORF">BTMF_LOCUS8690</name>
</gene>
<proteinExistence type="predicted"/>
<evidence type="ECO:0000313" key="1">
    <source>
        <dbReference type="EMBL" id="VDO29083.1"/>
    </source>
</evidence>
<dbReference type="Proteomes" id="UP000280834">
    <property type="component" value="Unassembled WGS sequence"/>
</dbReference>
<name>A0A0R3QSF4_9BILA</name>
<organism evidence="3">
    <name type="scientific">Brugia timori</name>
    <dbReference type="NCBI Taxonomy" id="42155"/>
    <lineage>
        <taxon>Eukaryota</taxon>
        <taxon>Metazoa</taxon>
        <taxon>Ecdysozoa</taxon>
        <taxon>Nematoda</taxon>
        <taxon>Chromadorea</taxon>
        <taxon>Rhabditida</taxon>
        <taxon>Spirurina</taxon>
        <taxon>Spiruromorpha</taxon>
        <taxon>Filarioidea</taxon>
        <taxon>Onchocercidae</taxon>
        <taxon>Brugia</taxon>
    </lineage>
</organism>
<keyword evidence="2" id="KW-1185">Reference proteome</keyword>
<dbReference type="WBParaSite" id="BTMF_0001065601-mRNA-1">
    <property type="protein sequence ID" value="BTMF_0001065601-mRNA-1"/>
    <property type="gene ID" value="BTMF_0001065601"/>
</dbReference>
<dbReference type="EMBL" id="UZAG01016546">
    <property type="protein sequence ID" value="VDO29083.1"/>
    <property type="molecule type" value="Genomic_DNA"/>
</dbReference>